<reference evidence="5 6" key="1">
    <citation type="journal article" date="2014" name="Syst. Appl. Microbiol.">
        <title>Evidence for the existence of two new members of the family Chlamydiaceae and proposal of Chlamydia avium sp. nov. and Chlamydia gallinacea sp. nov.</title>
        <authorList>
            <person name="Sachse K."/>
            <person name="Laroucau K."/>
            <person name="Riege K."/>
            <person name="Wehner S."/>
            <person name="Dilcher M."/>
            <person name="Creasy H.H."/>
            <person name="Weidmann M."/>
            <person name="Myers G."/>
            <person name="Vorimore F."/>
            <person name="Vicari N."/>
            <person name="Magnino S."/>
            <person name="Liebler-Tenorio E."/>
            <person name="Ruettger A."/>
            <person name="Bavoil P.M."/>
            <person name="Hufert F.T."/>
            <person name="Rossello-Mora R."/>
            <person name="Marz M."/>
        </authorList>
    </citation>
    <scope>NUCLEOTIDE SEQUENCE [LARGE SCALE GENOMIC DNA]</scope>
    <source>
        <strain evidence="5 6">10DC88</strain>
    </source>
</reference>
<feature type="compositionally biased region" description="Basic and acidic residues" evidence="4">
    <location>
        <begin position="131"/>
        <end position="142"/>
    </location>
</feature>
<dbReference type="Gene3D" id="3.30.300.20">
    <property type="match status" value="1"/>
</dbReference>
<dbReference type="HAMAP" id="MF_00088">
    <property type="entry name" value="KhpA"/>
    <property type="match status" value="1"/>
</dbReference>
<dbReference type="GO" id="GO:0003723">
    <property type="term" value="F:RNA binding"/>
    <property type="evidence" value="ECO:0007669"/>
    <property type="project" value="UniProtKB-UniRule"/>
</dbReference>
<comment type="similarity">
    <text evidence="3">Belongs to the KhpA RNA-binding protein family.</text>
</comment>
<dbReference type="InterPro" id="IPR015946">
    <property type="entry name" value="KH_dom-like_a/b"/>
</dbReference>
<evidence type="ECO:0000313" key="6">
    <source>
        <dbReference type="Proteomes" id="UP000019433"/>
    </source>
</evidence>
<gene>
    <name evidence="3" type="primary">khpA</name>
    <name evidence="5" type="ORF">M832_06290</name>
</gene>
<dbReference type="PROSITE" id="PS50084">
    <property type="entry name" value="KH_TYPE_1"/>
    <property type="match status" value="1"/>
</dbReference>
<evidence type="ECO:0000256" key="1">
    <source>
        <dbReference type="ARBA" id="ARBA00022490"/>
    </source>
</evidence>
<name>W8K0S6_9CHLA</name>
<protein>
    <recommendedName>
        <fullName evidence="3">RNA-binding protein KhpA</fullName>
    </recommendedName>
    <alternativeName>
        <fullName evidence="3">KH-domain protein A</fullName>
    </alternativeName>
</protein>
<evidence type="ECO:0000256" key="3">
    <source>
        <dbReference type="HAMAP-Rule" id="MF_00088"/>
    </source>
</evidence>
<dbReference type="KEGG" id="cav:M832_06290"/>
<dbReference type="PANTHER" id="PTHR34654:SF1">
    <property type="entry name" value="RNA-BINDING PROTEIN KHPA"/>
    <property type="match status" value="1"/>
</dbReference>
<dbReference type="Pfam" id="PF13083">
    <property type="entry name" value="KH_KhpA-B"/>
    <property type="match status" value="1"/>
</dbReference>
<keyword evidence="2 3" id="KW-0694">RNA-binding</keyword>
<dbReference type="InterPro" id="IPR009019">
    <property type="entry name" value="KH_sf_prok-type"/>
</dbReference>
<feature type="region of interest" description="Disordered" evidence="4">
    <location>
        <begin position="122"/>
        <end position="142"/>
    </location>
</feature>
<sequence>MSLDLMEEFVAYIVKNLVANPEAVEIRSIQDETGESIKLEVRVSPDDIGKIIGRRGSTIHALRTILRRVCSRLKKKVQIDLVQPEGTKLPSDETEEDCCDFNDLDMESQCCHESGSCCSSHQEEEPQDMSSVHHECSYHGHG</sequence>
<dbReference type="GO" id="GO:0005737">
    <property type="term" value="C:cytoplasm"/>
    <property type="evidence" value="ECO:0007669"/>
    <property type="project" value="UniProtKB-SubCell"/>
</dbReference>
<evidence type="ECO:0000256" key="2">
    <source>
        <dbReference type="ARBA" id="ARBA00022884"/>
    </source>
</evidence>
<comment type="function">
    <text evidence="3">A probable RNA-binding protein.</text>
</comment>
<dbReference type="CDD" id="cd22533">
    <property type="entry name" value="KH-II_YlqC-like"/>
    <property type="match status" value="1"/>
</dbReference>
<comment type="subcellular location">
    <subcellularLocation>
        <location evidence="3">Cytoplasm</location>
    </subcellularLocation>
</comment>
<dbReference type="InterPro" id="IPR020627">
    <property type="entry name" value="KhpA"/>
</dbReference>
<accession>W8K0S6</accession>
<proteinExistence type="inferred from homology"/>
<dbReference type="AlphaFoldDB" id="W8K0S6"/>
<dbReference type="Proteomes" id="UP000019433">
    <property type="component" value="Chromosome"/>
</dbReference>
<dbReference type="eggNOG" id="COG1837">
    <property type="taxonomic scope" value="Bacteria"/>
</dbReference>
<dbReference type="PATRIC" id="fig|1229831.3.peg.638"/>
<dbReference type="HOGENOM" id="CLU_121817_0_0_0"/>
<dbReference type="STRING" id="1229831.M832_06290"/>
<evidence type="ECO:0000256" key="4">
    <source>
        <dbReference type="SAM" id="MobiDB-lite"/>
    </source>
</evidence>
<dbReference type="PANTHER" id="PTHR34654">
    <property type="entry name" value="UPF0109 PROTEIN SCO5592"/>
    <property type="match status" value="1"/>
</dbReference>
<evidence type="ECO:0000313" key="5">
    <source>
        <dbReference type="EMBL" id="AHK63492.1"/>
    </source>
</evidence>
<dbReference type="SUPFAM" id="SSF54814">
    <property type="entry name" value="Prokaryotic type KH domain (KH-domain type II)"/>
    <property type="match status" value="1"/>
</dbReference>
<keyword evidence="1 3" id="KW-0963">Cytoplasm</keyword>
<dbReference type="EMBL" id="CP006571">
    <property type="protein sequence ID" value="AHK63492.1"/>
    <property type="molecule type" value="Genomic_DNA"/>
</dbReference>
<organism evidence="5 6">
    <name type="scientific">Chlamydia avium 10DC88</name>
    <dbReference type="NCBI Taxonomy" id="1229831"/>
    <lineage>
        <taxon>Bacteria</taxon>
        <taxon>Pseudomonadati</taxon>
        <taxon>Chlamydiota</taxon>
        <taxon>Chlamydiia</taxon>
        <taxon>Chlamydiales</taxon>
        <taxon>Chlamydiaceae</taxon>
        <taxon>Chlamydia/Chlamydophila group</taxon>
        <taxon>Chlamydia</taxon>
    </lineage>
</organism>